<name>A0ABW0Z9Q0_9ACTN</name>
<keyword evidence="1" id="KW-1133">Transmembrane helix</keyword>
<dbReference type="Proteomes" id="UP001596072">
    <property type="component" value="Unassembled WGS sequence"/>
</dbReference>
<feature type="transmembrane region" description="Helical" evidence="1">
    <location>
        <begin position="166"/>
        <end position="186"/>
    </location>
</feature>
<comment type="caution">
    <text evidence="2">The sequence shown here is derived from an EMBL/GenBank/DDBJ whole genome shotgun (WGS) entry which is preliminary data.</text>
</comment>
<keyword evidence="3" id="KW-1185">Reference proteome</keyword>
<dbReference type="EMBL" id="JBHSNS010000001">
    <property type="protein sequence ID" value="MFC5727715.1"/>
    <property type="molecule type" value="Genomic_DNA"/>
</dbReference>
<keyword evidence="1" id="KW-0472">Membrane</keyword>
<protein>
    <recommendedName>
        <fullName evidence="4">PH domain-containing protein</fullName>
    </recommendedName>
</protein>
<dbReference type="RefSeq" id="WP_136431503.1">
    <property type="nucleotide sequence ID" value="NZ_JBHSNS010000001.1"/>
</dbReference>
<keyword evidence="1" id="KW-0812">Transmembrane</keyword>
<gene>
    <name evidence="2" type="ORF">ACFPQB_02205</name>
</gene>
<evidence type="ECO:0000313" key="2">
    <source>
        <dbReference type="EMBL" id="MFC5727715.1"/>
    </source>
</evidence>
<feature type="transmembrane region" description="Helical" evidence="1">
    <location>
        <begin position="18"/>
        <end position="36"/>
    </location>
</feature>
<evidence type="ECO:0008006" key="4">
    <source>
        <dbReference type="Google" id="ProtNLM"/>
    </source>
</evidence>
<evidence type="ECO:0000313" key="3">
    <source>
        <dbReference type="Proteomes" id="UP001596072"/>
    </source>
</evidence>
<proteinExistence type="predicted"/>
<accession>A0ABW0Z9Q0</accession>
<feature type="transmembrane region" description="Helical" evidence="1">
    <location>
        <begin position="42"/>
        <end position="61"/>
    </location>
</feature>
<sequence>MRGEGDGQAARFSNGGRGVGIVGLVGVGIFLAYGALDGDARFAPWGYTLCLFVGVAIWVVLVRPTLRVEDGVLELRNMLHSRWIPLARVTDVNITQVTAVEADGRRFVGSGVSRTPRQIRRDALRGGEGRAQDQSYGWVVQHRLRRMAEDARDLTAEEPPATRRTWAWPEIVALVGLALATVVLWLA</sequence>
<evidence type="ECO:0000256" key="1">
    <source>
        <dbReference type="SAM" id="Phobius"/>
    </source>
</evidence>
<reference evidence="3" key="1">
    <citation type="journal article" date="2019" name="Int. J. Syst. Evol. Microbiol.">
        <title>The Global Catalogue of Microorganisms (GCM) 10K type strain sequencing project: providing services to taxonomists for standard genome sequencing and annotation.</title>
        <authorList>
            <consortium name="The Broad Institute Genomics Platform"/>
            <consortium name="The Broad Institute Genome Sequencing Center for Infectious Disease"/>
            <person name="Wu L."/>
            <person name="Ma J."/>
        </authorList>
    </citation>
    <scope>NUCLEOTIDE SEQUENCE [LARGE SCALE GENOMIC DNA]</scope>
    <source>
        <strain evidence="3">YIM 94188</strain>
    </source>
</reference>
<organism evidence="2 3">
    <name type="scientific">Nocardioides vastitatis</name>
    <dbReference type="NCBI Taxonomy" id="2568655"/>
    <lineage>
        <taxon>Bacteria</taxon>
        <taxon>Bacillati</taxon>
        <taxon>Actinomycetota</taxon>
        <taxon>Actinomycetes</taxon>
        <taxon>Propionibacteriales</taxon>
        <taxon>Nocardioidaceae</taxon>
        <taxon>Nocardioides</taxon>
    </lineage>
</organism>